<dbReference type="RefSeq" id="WP_058889668.1">
    <property type="nucleotide sequence ID" value="NZ_LQBL01000001.1"/>
</dbReference>
<dbReference type="AlphaFoldDB" id="A0A0W8IJC8"/>
<dbReference type="SUPFAM" id="SSF56300">
    <property type="entry name" value="Metallo-dependent phosphatases"/>
    <property type="match status" value="1"/>
</dbReference>
<evidence type="ECO:0000259" key="2">
    <source>
        <dbReference type="Pfam" id="PF00149"/>
    </source>
</evidence>
<reference evidence="3 4" key="1">
    <citation type="submission" date="2015-12" db="EMBL/GenBank/DDBJ databases">
        <title>Serinicoccus chungangenesis strain CD08_5 genome sequencing and assembly.</title>
        <authorList>
            <person name="Chander A.M."/>
            <person name="Kaur G."/>
            <person name="Nair G.R."/>
            <person name="Dhawan D.K."/>
            <person name="Kochhar R.K."/>
            <person name="Mayilraj S."/>
            <person name="Bhadada S.K."/>
        </authorList>
    </citation>
    <scope>NUCLEOTIDE SEQUENCE [LARGE SCALE GENOMIC DNA]</scope>
    <source>
        <strain evidence="3 4">CD08_5</strain>
    </source>
</reference>
<organism evidence="3 4">
    <name type="scientific">Serinicoccus chungangensis</name>
    <dbReference type="NCBI Taxonomy" id="767452"/>
    <lineage>
        <taxon>Bacteria</taxon>
        <taxon>Bacillati</taxon>
        <taxon>Actinomycetota</taxon>
        <taxon>Actinomycetes</taxon>
        <taxon>Micrococcales</taxon>
        <taxon>Ornithinimicrobiaceae</taxon>
        <taxon>Serinicoccus</taxon>
    </lineage>
</organism>
<keyword evidence="4" id="KW-1185">Reference proteome</keyword>
<protein>
    <recommendedName>
        <fullName evidence="2">Calcineurin-like phosphoesterase domain-containing protein</fullName>
    </recommendedName>
</protein>
<dbReference type="Pfam" id="PF00149">
    <property type="entry name" value="Metallophos"/>
    <property type="match status" value="1"/>
</dbReference>
<dbReference type="OrthoDB" id="5241348at2"/>
<dbReference type="GO" id="GO:0016787">
    <property type="term" value="F:hydrolase activity"/>
    <property type="evidence" value="ECO:0007669"/>
    <property type="project" value="InterPro"/>
</dbReference>
<evidence type="ECO:0000256" key="1">
    <source>
        <dbReference type="SAM" id="MobiDB-lite"/>
    </source>
</evidence>
<sequence>MSNLLALSDALRQEFTPTSGQGTVAATFLLVSDVHGMNQYPLMRQVVARERVDAVIDLGDLLNFGQPREGVLTGIYEGIESLGVPYIYVRGNHDAASPGDESVLRRVSRVPNVLPVEPTAGQFVRVEANGVSVSGFNDARYYNERSADFGAAQEQLAARFRGVTEGLQPTDLVIAHQPYSARRVEAGAARLSGHMHSPLLERGHIQVSSFTGGGLVNQFRLPPLTEQARTADDEEPETAGELQGHPYSFDVLRFAEDCSIMSITRYSYRNLASGRPQYDQITVIDGRRIQPDPPEGRTCGPALGVTTRPLLASGGDPDRTAGPLATSGP</sequence>
<dbReference type="Proteomes" id="UP000054837">
    <property type="component" value="Unassembled WGS sequence"/>
</dbReference>
<dbReference type="InterPro" id="IPR029052">
    <property type="entry name" value="Metallo-depent_PP-like"/>
</dbReference>
<dbReference type="STRING" id="767452.AVL62_15740"/>
<name>A0A0W8IJC8_9MICO</name>
<proteinExistence type="predicted"/>
<feature type="region of interest" description="Disordered" evidence="1">
    <location>
        <begin position="287"/>
        <end position="329"/>
    </location>
</feature>
<comment type="caution">
    <text evidence="3">The sequence shown here is derived from an EMBL/GenBank/DDBJ whole genome shotgun (WGS) entry which is preliminary data.</text>
</comment>
<gene>
    <name evidence="3" type="ORF">AVL62_15740</name>
</gene>
<evidence type="ECO:0000313" key="3">
    <source>
        <dbReference type="EMBL" id="KUG59993.1"/>
    </source>
</evidence>
<evidence type="ECO:0000313" key="4">
    <source>
        <dbReference type="Proteomes" id="UP000054837"/>
    </source>
</evidence>
<feature type="domain" description="Calcineurin-like phosphoesterase" evidence="2">
    <location>
        <begin position="27"/>
        <end position="183"/>
    </location>
</feature>
<dbReference type="Gene3D" id="3.60.21.10">
    <property type="match status" value="1"/>
</dbReference>
<dbReference type="InterPro" id="IPR004843">
    <property type="entry name" value="Calcineurin-like_PHP"/>
</dbReference>
<dbReference type="CDD" id="cd00838">
    <property type="entry name" value="MPP_superfamily"/>
    <property type="match status" value="1"/>
</dbReference>
<accession>A0A0W8IJC8</accession>
<dbReference type="EMBL" id="LQBL01000001">
    <property type="protein sequence ID" value="KUG59993.1"/>
    <property type="molecule type" value="Genomic_DNA"/>
</dbReference>